<gene>
    <name evidence="1" type="ORF">J2851_002761</name>
</gene>
<name>A0ABS4SK92_9PROT</name>
<protein>
    <submittedName>
        <fullName evidence="1">Uncharacterized protein</fullName>
    </submittedName>
</protein>
<proteinExistence type="predicted"/>
<dbReference type="RefSeq" id="WP_209766848.1">
    <property type="nucleotide sequence ID" value="NZ_JAGINP010000009.1"/>
</dbReference>
<organism evidence="1 2">
    <name type="scientific">Azospirillum rugosum</name>
    <dbReference type="NCBI Taxonomy" id="416170"/>
    <lineage>
        <taxon>Bacteria</taxon>
        <taxon>Pseudomonadati</taxon>
        <taxon>Pseudomonadota</taxon>
        <taxon>Alphaproteobacteria</taxon>
        <taxon>Rhodospirillales</taxon>
        <taxon>Azospirillaceae</taxon>
        <taxon>Azospirillum</taxon>
    </lineage>
</organism>
<dbReference type="EMBL" id="JAGINP010000009">
    <property type="protein sequence ID" value="MBP2292979.1"/>
    <property type="molecule type" value="Genomic_DNA"/>
</dbReference>
<accession>A0ABS4SK92</accession>
<evidence type="ECO:0000313" key="1">
    <source>
        <dbReference type="EMBL" id="MBP2292979.1"/>
    </source>
</evidence>
<comment type="caution">
    <text evidence="1">The sequence shown here is derived from an EMBL/GenBank/DDBJ whole genome shotgun (WGS) entry which is preliminary data.</text>
</comment>
<reference evidence="1 2" key="1">
    <citation type="submission" date="2021-03" db="EMBL/GenBank/DDBJ databases">
        <title>Genomic Encyclopedia of Type Strains, Phase III (KMG-III): the genomes of soil and plant-associated and newly described type strains.</title>
        <authorList>
            <person name="Whitman W."/>
        </authorList>
    </citation>
    <scope>NUCLEOTIDE SEQUENCE [LARGE SCALE GENOMIC DNA]</scope>
    <source>
        <strain evidence="1 2">IMMIB AFH-6</strain>
    </source>
</reference>
<keyword evidence="2" id="KW-1185">Reference proteome</keyword>
<dbReference type="Proteomes" id="UP000781958">
    <property type="component" value="Unassembled WGS sequence"/>
</dbReference>
<evidence type="ECO:0000313" key="2">
    <source>
        <dbReference type="Proteomes" id="UP000781958"/>
    </source>
</evidence>
<sequence length="80" mass="9047">MPRVWELAALIRQYDRCMDDGDALCPADIPAAVECYWRAVVIKELIYGEAERFGVPLPCTRCWQDDLEAVRAFVAGGGWQ</sequence>